<evidence type="ECO:0000256" key="1">
    <source>
        <dbReference type="ARBA" id="ARBA00001947"/>
    </source>
</evidence>
<dbReference type="Proteomes" id="UP001417504">
    <property type="component" value="Unassembled WGS sequence"/>
</dbReference>
<name>A0AAP0NJY2_9MAGN</name>
<dbReference type="EMBL" id="JBBNAE010000007">
    <property type="protein sequence ID" value="KAK9109389.1"/>
    <property type="molecule type" value="Genomic_DNA"/>
</dbReference>
<evidence type="ECO:0000313" key="6">
    <source>
        <dbReference type="EMBL" id="KAK9109389.1"/>
    </source>
</evidence>
<evidence type="ECO:0000256" key="3">
    <source>
        <dbReference type="ARBA" id="ARBA00022723"/>
    </source>
</evidence>
<dbReference type="InterPro" id="IPR013149">
    <property type="entry name" value="ADH-like_C"/>
</dbReference>
<dbReference type="AlphaFoldDB" id="A0AAP0NJY2"/>
<evidence type="ECO:0000313" key="7">
    <source>
        <dbReference type="Proteomes" id="UP001417504"/>
    </source>
</evidence>
<dbReference type="Gene3D" id="3.40.50.720">
    <property type="entry name" value="NAD(P)-binding Rossmann-like Domain"/>
    <property type="match status" value="1"/>
</dbReference>
<dbReference type="PANTHER" id="PTHR43880">
    <property type="entry name" value="ALCOHOL DEHYDROGENASE"/>
    <property type="match status" value="1"/>
</dbReference>
<protein>
    <recommendedName>
        <fullName evidence="5">Alcohol dehydrogenase-like C-terminal domain-containing protein</fullName>
    </recommendedName>
</protein>
<dbReference type="Gene3D" id="3.90.180.10">
    <property type="entry name" value="Medium-chain alcohol dehydrogenases, catalytic domain"/>
    <property type="match status" value="1"/>
</dbReference>
<keyword evidence="3" id="KW-0479">Metal-binding</keyword>
<dbReference type="GO" id="GO:0008270">
    <property type="term" value="F:zinc ion binding"/>
    <property type="evidence" value="ECO:0007669"/>
    <property type="project" value="TreeGrafter"/>
</dbReference>
<keyword evidence="4" id="KW-0862">Zinc</keyword>
<dbReference type="Pfam" id="PF00107">
    <property type="entry name" value="ADH_zinc_N"/>
    <property type="match status" value="1"/>
</dbReference>
<dbReference type="GO" id="GO:0051903">
    <property type="term" value="F:S-(hydroxymethyl)glutathione dehydrogenase [NAD(P)+] activity"/>
    <property type="evidence" value="ECO:0007669"/>
    <property type="project" value="TreeGrafter"/>
</dbReference>
<sequence length="156" mass="17333">MAVSSTPFVRRPYLELISEMCDIGKKFGVTDFINPEDCGDKPVSEVIAEMTDGGVDYCFECVGLVSLVYEAYASCRKGWGKAIVVGVDTKSYVSISSYDILHSGKVLMGSLFGNIKAKTDIPYLLKLYMEKVLYFFREDPSYIYSIQYSGITSLSS</sequence>
<organism evidence="6 7">
    <name type="scientific">Stephania japonica</name>
    <dbReference type="NCBI Taxonomy" id="461633"/>
    <lineage>
        <taxon>Eukaryota</taxon>
        <taxon>Viridiplantae</taxon>
        <taxon>Streptophyta</taxon>
        <taxon>Embryophyta</taxon>
        <taxon>Tracheophyta</taxon>
        <taxon>Spermatophyta</taxon>
        <taxon>Magnoliopsida</taxon>
        <taxon>Ranunculales</taxon>
        <taxon>Menispermaceae</taxon>
        <taxon>Menispermoideae</taxon>
        <taxon>Cissampelideae</taxon>
        <taxon>Stephania</taxon>
    </lineage>
</organism>
<proteinExistence type="predicted"/>
<feature type="domain" description="Alcohol dehydrogenase-like C-terminal" evidence="5">
    <location>
        <begin position="19"/>
        <end position="127"/>
    </location>
</feature>
<comment type="subunit">
    <text evidence="2">Homodimer.</text>
</comment>
<keyword evidence="7" id="KW-1185">Reference proteome</keyword>
<dbReference type="GO" id="GO:0046294">
    <property type="term" value="P:formaldehyde catabolic process"/>
    <property type="evidence" value="ECO:0007669"/>
    <property type="project" value="TreeGrafter"/>
</dbReference>
<dbReference type="InterPro" id="IPR036291">
    <property type="entry name" value="NAD(P)-bd_dom_sf"/>
</dbReference>
<evidence type="ECO:0000256" key="2">
    <source>
        <dbReference type="ARBA" id="ARBA00011738"/>
    </source>
</evidence>
<comment type="caution">
    <text evidence="6">The sequence shown here is derived from an EMBL/GenBank/DDBJ whole genome shotgun (WGS) entry which is preliminary data.</text>
</comment>
<dbReference type="GO" id="GO:0005829">
    <property type="term" value="C:cytosol"/>
    <property type="evidence" value="ECO:0007669"/>
    <property type="project" value="TreeGrafter"/>
</dbReference>
<reference evidence="6 7" key="1">
    <citation type="submission" date="2024-01" db="EMBL/GenBank/DDBJ databases">
        <title>Genome assemblies of Stephania.</title>
        <authorList>
            <person name="Yang L."/>
        </authorList>
    </citation>
    <scope>NUCLEOTIDE SEQUENCE [LARGE SCALE GENOMIC DNA]</scope>
    <source>
        <strain evidence="6">QJT</strain>
        <tissue evidence="6">Leaf</tissue>
    </source>
</reference>
<comment type="cofactor">
    <cofactor evidence="1">
        <name>Zn(2+)</name>
        <dbReference type="ChEBI" id="CHEBI:29105"/>
    </cofactor>
</comment>
<dbReference type="FunFam" id="3.40.50.720:FF:000003">
    <property type="entry name" value="S-(hydroxymethyl)glutathione dehydrogenase"/>
    <property type="match status" value="1"/>
</dbReference>
<evidence type="ECO:0000256" key="4">
    <source>
        <dbReference type="ARBA" id="ARBA00022833"/>
    </source>
</evidence>
<dbReference type="PANTHER" id="PTHR43880:SF10">
    <property type="entry name" value="ALCOHOL DEHYDROGENASE-LIKE 2"/>
    <property type="match status" value="1"/>
</dbReference>
<evidence type="ECO:0000259" key="5">
    <source>
        <dbReference type="Pfam" id="PF00107"/>
    </source>
</evidence>
<gene>
    <name evidence="6" type="ORF">Sjap_017449</name>
</gene>
<accession>A0AAP0NJY2</accession>
<dbReference type="SUPFAM" id="SSF51735">
    <property type="entry name" value="NAD(P)-binding Rossmann-fold domains"/>
    <property type="match status" value="1"/>
</dbReference>